<dbReference type="Gene3D" id="1.10.2000.10">
    <property type="entry name" value="Frizzled cysteine-rich domain"/>
    <property type="match status" value="1"/>
</dbReference>
<comment type="caution">
    <text evidence="3">Lacks conserved residue(s) required for the propagation of feature annotation.</text>
</comment>
<dbReference type="Gene3D" id="2.70.170.10">
    <property type="entry name" value="Neurotransmitter-gated ion-channel ligand-binding domain"/>
    <property type="match status" value="1"/>
</dbReference>
<feature type="region of interest" description="Disordered" evidence="4">
    <location>
        <begin position="77"/>
        <end position="161"/>
    </location>
</feature>
<dbReference type="PROSITE" id="PS50948">
    <property type="entry name" value="PAN"/>
    <property type="match status" value="1"/>
</dbReference>
<organism evidence="8 9">
    <name type="scientific">Branchiostoma floridae</name>
    <name type="common">Florida lancelet</name>
    <name type="synonym">Amphioxus</name>
    <dbReference type="NCBI Taxonomy" id="7739"/>
    <lineage>
        <taxon>Eukaryota</taxon>
        <taxon>Metazoa</taxon>
        <taxon>Chordata</taxon>
        <taxon>Cephalochordata</taxon>
        <taxon>Leptocardii</taxon>
        <taxon>Amphioxiformes</taxon>
        <taxon>Branchiostomatidae</taxon>
        <taxon>Branchiostoma</taxon>
    </lineage>
</organism>
<dbReference type="GO" id="GO:0017147">
    <property type="term" value="F:Wnt-protein binding"/>
    <property type="evidence" value="ECO:0000318"/>
    <property type="project" value="GO_Central"/>
</dbReference>
<dbReference type="Pfam" id="PF02931">
    <property type="entry name" value="Neur_chan_LBD"/>
    <property type="match status" value="1"/>
</dbReference>
<dbReference type="Proteomes" id="UP000001554">
    <property type="component" value="Chromosome 12"/>
</dbReference>
<evidence type="ECO:0000313" key="9">
    <source>
        <dbReference type="RefSeq" id="XP_035692856.1"/>
    </source>
</evidence>
<protein>
    <submittedName>
        <fullName evidence="9">Uncharacterized protein LOC118427278 isoform X1</fullName>
    </submittedName>
</protein>
<feature type="chain" id="PRO_5039907422" evidence="5">
    <location>
        <begin position="22"/>
        <end position="779"/>
    </location>
</feature>
<dbReference type="GO" id="GO:0005886">
    <property type="term" value="C:plasma membrane"/>
    <property type="evidence" value="ECO:0000318"/>
    <property type="project" value="GO_Central"/>
</dbReference>
<dbReference type="InterPro" id="IPR036790">
    <property type="entry name" value="Frizzled_dom_sf"/>
</dbReference>
<gene>
    <name evidence="9" type="primary">LOC118427278</name>
</gene>
<feature type="compositionally biased region" description="Basic and acidic residues" evidence="4">
    <location>
        <begin position="81"/>
        <end position="102"/>
    </location>
</feature>
<dbReference type="SMART" id="SM00063">
    <property type="entry name" value="FRI"/>
    <property type="match status" value="1"/>
</dbReference>
<evidence type="ECO:0000256" key="2">
    <source>
        <dbReference type="ARBA" id="ARBA00023157"/>
    </source>
</evidence>
<evidence type="ECO:0000259" key="7">
    <source>
        <dbReference type="PROSITE" id="PS50948"/>
    </source>
</evidence>
<accession>A0A9J7N631</accession>
<dbReference type="CDD" id="cd07458">
    <property type="entry name" value="CRD_FZ1_like"/>
    <property type="match status" value="1"/>
</dbReference>
<dbReference type="Pfam" id="PF00024">
    <property type="entry name" value="PAN_1"/>
    <property type="match status" value="1"/>
</dbReference>
<dbReference type="CDD" id="cd18997">
    <property type="entry name" value="LGIC_ECD_nAChR"/>
    <property type="match status" value="1"/>
</dbReference>
<feature type="disulfide bond" evidence="3">
    <location>
        <begin position="266"/>
        <end position="312"/>
    </location>
</feature>
<feature type="region of interest" description="Disordered" evidence="4">
    <location>
        <begin position="23"/>
        <end position="65"/>
    </location>
</feature>
<dbReference type="SUPFAM" id="SSF63501">
    <property type="entry name" value="Frizzled cysteine-rich domain"/>
    <property type="match status" value="1"/>
</dbReference>
<dbReference type="PANTHER" id="PTHR11309:SF47">
    <property type="entry name" value="FRIZZLED"/>
    <property type="match status" value="1"/>
</dbReference>
<keyword evidence="2 3" id="KW-1015">Disulfide bond</keyword>
<feature type="compositionally biased region" description="Basic residues" evidence="4">
    <location>
        <begin position="38"/>
        <end position="50"/>
    </location>
</feature>
<dbReference type="FunFam" id="2.70.170.10:FF:000028">
    <property type="entry name" value="AcetylCholine Receptor"/>
    <property type="match status" value="1"/>
</dbReference>
<feature type="disulfide bond" evidence="3">
    <location>
        <begin position="333"/>
        <end position="357"/>
    </location>
</feature>
<name>A0A9J7N631_BRAFL</name>
<feature type="signal peptide" evidence="5">
    <location>
        <begin position="1"/>
        <end position="21"/>
    </location>
</feature>
<reference evidence="9" key="2">
    <citation type="submission" date="2025-08" db="UniProtKB">
        <authorList>
            <consortium name="RefSeq"/>
        </authorList>
    </citation>
    <scope>IDENTIFICATION</scope>
    <source>
        <strain evidence="9">S238N-H82</strain>
        <tissue evidence="9">Testes</tissue>
    </source>
</reference>
<dbReference type="RefSeq" id="XP_035692856.1">
    <property type="nucleotide sequence ID" value="XM_035836963.1"/>
</dbReference>
<dbReference type="PROSITE" id="PS50038">
    <property type="entry name" value="FZ"/>
    <property type="match status" value="1"/>
</dbReference>
<evidence type="ECO:0000256" key="5">
    <source>
        <dbReference type="SAM" id="SignalP"/>
    </source>
</evidence>
<feature type="disulfide bond" evidence="3">
    <location>
        <begin position="258"/>
        <end position="319"/>
    </location>
</feature>
<feature type="domain" description="Apple" evidence="7">
    <location>
        <begin position="409"/>
        <end position="473"/>
    </location>
</feature>
<keyword evidence="8" id="KW-1185">Reference proteome</keyword>
<dbReference type="GO" id="GO:0042813">
    <property type="term" value="F:Wnt receptor activity"/>
    <property type="evidence" value="ECO:0000318"/>
    <property type="project" value="GO_Central"/>
</dbReference>
<dbReference type="Gene3D" id="3.50.4.10">
    <property type="entry name" value="Hepatocyte Growth Factor"/>
    <property type="match status" value="1"/>
</dbReference>
<evidence type="ECO:0000313" key="8">
    <source>
        <dbReference type="Proteomes" id="UP000001554"/>
    </source>
</evidence>
<dbReference type="GO" id="GO:0005230">
    <property type="term" value="F:extracellular ligand-gated monoatomic ion channel activity"/>
    <property type="evidence" value="ECO:0007669"/>
    <property type="project" value="InterPro"/>
</dbReference>
<feature type="region of interest" description="Disordered" evidence="4">
    <location>
        <begin position="478"/>
        <end position="534"/>
    </location>
</feature>
<evidence type="ECO:0000256" key="1">
    <source>
        <dbReference type="ARBA" id="ARBA00022473"/>
    </source>
</evidence>
<feature type="region of interest" description="Disordered" evidence="4">
    <location>
        <begin position="548"/>
        <end position="568"/>
    </location>
</feature>
<dbReference type="InterPro" id="IPR036734">
    <property type="entry name" value="Neur_chan_lig-bd_sf"/>
</dbReference>
<dbReference type="GO" id="GO:0060070">
    <property type="term" value="P:canonical Wnt signaling pathway"/>
    <property type="evidence" value="ECO:0000318"/>
    <property type="project" value="GO_Central"/>
</dbReference>
<keyword evidence="5" id="KW-0732">Signal</keyword>
<dbReference type="Pfam" id="PF01392">
    <property type="entry name" value="Fz"/>
    <property type="match status" value="1"/>
</dbReference>
<sequence>MRISAVLVLAVFLVPLVVVAGDTEERRERKREREERRRDRKGGRRGRNRNKSFPLVASSPSPGLDMFFEDRQHALISGESLGRDLGRDPGDDPRSGRREPGGRKKGKGRGRKKDREGRRRGKGKNRGKNKQEGDAVDTTPGPSPAGSKADSSKPGEVSGYSKRWGDCPGDVMTHLQLFEVSLEECAKKCNEHFDCAGFLYFQDPFNKRCFPKNRSCEVTTRVDEHSWFYHKVEHKELPPWEDRPVVEYLPELPRQSSCEPLTVPLCQNMMYNETVFPNILGHTKQDEASLEVHQYYPLVKMGCSDVLEEFLCFVYTPPCTILESPIPPCRSLCESARGSCEGLMMKFGFPWPENLDCSKFPEENQGPPWENEPGSLGLDRSLCLKAPERGPEDIEAPPVPGYEGRVGDCPGNEIWTLYGNGIILEECARRCTDEEDCAAFMYSEGSCYPKYETCQDQAAGSSDPTSFIYDKVTGPTTAKLPTTTLPQTTTTTQKTTTELPTTTTTTKTTTLPPTTTTTTEKTTVPPSTTTPLITTTTTTTTTMAEPVPTTMSKLQPEKPSRSMGGGGNMMSAMRLRRDLMSSYDKAVIPQTEADKPVLVELGMSAQKILDLDKERDILHIHTWLTMSWTDNSFLWDPEEYGGVTDVRFPVTELWTPDITNYRSVDQDSTYVPIMGKAILNNDGKVLYVTPWTLKTSCEIVPSGLEEWNCTMSLGSWTYSGFSLDVKNRDDTMDTSAFQTDRHLKVISTSASRKVVYYTCCPEPYVEVIFSMVLRRQPGS</sequence>
<evidence type="ECO:0000256" key="4">
    <source>
        <dbReference type="SAM" id="MobiDB-lite"/>
    </source>
</evidence>
<dbReference type="InterPro" id="IPR015526">
    <property type="entry name" value="Frizzled/SFRP"/>
</dbReference>
<evidence type="ECO:0000256" key="3">
    <source>
        <dbReference type="PROSITE-ProRule" id="PRU00090"/>
    </source>
</evidence>
<dbReference type="InterPro" id="IPR020067">
    <property type="entry name" value="Frizzled_dom"/>
</dbReference>
<reference evidence="8" key="1">
    <citation type="journal article" date="2020" name="Nat. Ecol. Evol.">
        <title>Deeply conserved synteny resolves early events in vertebrate evolution.</title>
        <authorList>
            <person name="Simakov O."/>
            <person name="Marletaz F."/>
            <person name="Yue J.X."/>
            <person name="O'Connell B."/>
            <person name="Jenkins J."/>
            <person name="Brandt A."/>
            <person name="Calef R."/>
            <person name="Tung C.H."/>
            <person name="Huang T.K."/>
            <person name="Schmutz J."/>
            <person name="Satoh N."/>
            <person name="Yu J.K."/>
            <person name="Putnam N.H."/>
            <person name="Green R.E."/>
            <person name="Rokhsar D.S."/>
        </authorList>
    </citation>
    <scope>NUCLEOTIDE SEQUENCE [LARGE SCALE GENOMIC DNA]</scope>
    <source>
        <strain evidence="8">S238N-H82</strain>
    </source>
</reference>
<evidence type="ECO:0000259" key="6">
    <source>
        <dbReference type="PROSITE" id="PS50038"/>
    </source>
</evidence>
<feature type="domain" description="FZ" evidence="6">
    <location>
        <begin position="253"/>
        <end position="386"/>
    </location>
</feature>
<feature type="compositionally biased region" description="Basic residues" evidence="4">
    <location>
        <begin position="103"/>
        <end position="128"/>
    </location>
</feature>
<dbReference type="InterPro" id="IPR003609">
    <property type="entry name" value="Pan_app"/>
</dbReference>
<dbReference type="OrthoDB" id="410315at2759"/>
<dbReference type="OMA" id="ANTKAPH"/>
<dbReference type="PANTHER" id="PTHR11309">
    <property type="entry name" value="FRIZZLED"/>
    <property type="match status" value="1"/>
</dbReference>
<proteinExistence type="predicted"/>
<dbReference type="SUPFAM" id="SSF63712">
    <property type="entry name" value="Nicotinic receptor ligand binding domain-like"/>
    <property type="match status" value="1"/>
</dbReference>
<dbReference type="GeneID" id="118427278"/>
<dbReference type="GO" id="GO:0035567">
    <property type="term" value="P:non-canonical Wnt signaling pathway"/>
    <property type="evidence" value="ECO:0000318"/>
    <property type="project" value="GO_Central"/>
</dbReference>
<keyword evidence="1" id="KW-0217">Developmental protein</keyword>
<dbReference type="AlphaFoldDB" id="A0A9J7N631"/>
<dbReference type="InterPro" id="IPR006202">
    <property type="entry name" value="Neur_chan_lig-bd"/>
</dbReference>
<feature type="compositionally biased region" description="Basic and acidic residues" evidence="4">
    <location>
        <begin position="23"/>
        <end position="37"/>
    </location>
</feature>
<dbReference type="KEGG" id="bfo:118427278"/>